<feature type="compositionally biased region" description="Basic and acidic residues" evidence="4">
    <location>
        <begin position="1347"/>
        <end position="1361"/>
    </location>
</feature>
<dbReference type="GO" id="GO:0032454">
    <property type="term" value="F:histone H3K9 demethylase activity"/>
    <property type="evidence" value="ECO:0007669"/>
    <property type="project" value="InterPro"/>
</dbReference>
<organism evidence="6 7">
    <name type="scientific">Coemansia asiatica</name>
    <dbReference type="NCBI Taxonomy" id="1052880"/>
    <lineage>
        <taxon>Eukaryota</taxon>
        <taxon>Fungi</taxon>
        <taxon>Fungi incertae sedis</taxon>
        <taxon>Zoopagomycota</taxon>
        <taxon>Kickxellomycotina</taxon>
        <taxon>Kickxellomycetes</taxon>
        <taxon>Kickxellales</taxon>
        <taxon>Kickxellaceae</taxon>
        <taxon>Coemansia</taxon>
    </lineage>
</organism>
<feature type="compositionally biased region" description="Basic and acidic residues" evidence="4">
    <location>
        <begin position="968"/>
        <end position="992"/>
    </location>
</feature>
<evidence type="ECO:0000313" key="7">
    <source>
        <dbReference type="Proteomes" id="UP001145021"/>
    </source>
</evidence>
<dbReference type="GO" id="GO:0031490">
    <property type="term" value="F:chromatin DNA binding"/>
    <property type="evidence" value="ECO:0007669"/>
    <property type="project" value="TreeGrafter"/>
</dbReference>
<feature type="region of interest" description="Disordered" evidence="4">
    <location>
        <begin position="1137"/>
        <end position="1160"/>
    </location>
</feature>
<evidence type="ECO:0000256" key="3">
    <source>
        <dbReference type="ARBA" id="ARBA00023242"/>
    </source>
</evidence>
<dbReference type="GO" id="GO:0003712">
    <property type="term" value="F:transcription coregulator activity"/>
    <property type="evidence" value="ECO:0007669"/>
    <property type="project" value="TreeGrafter"/>
</dbReference>
<protein>
    <recommendedName>
        <fullName evidence="5">JmjC domain-containing protein</fullName>
    </recommendedName>
</protein>
<evidence type="ECO:0000313" key="6">
    <source>
        <dbReference type="EMBL" id="KAJ1644873.1"/>
    </source>
</evidence>
<dbReference type="PANTHER" id="PTHR12549">
    <property type="entry name" value="JMJC DOMAIN-CONTAINING HISTONE DEMETHYLATION PROTEIN"/>
    <property type="match status" value="1"/>
</dbReference>
<dbReference type="GO" id="GO:0046872">
    <property type="term" value="F:metal ion binding"/>
    <property type="evidence" value="ECO:0007669"/>
    <property type="project" value="UniProtKB-KW"/>
</dbReference>
<dbReference type="InterPro" id="IPR045109">
    <property type="entry name" value="LSDs-like"/>
</dbReference>
<feature type="region of interest" description="Disordered" evidence="4">
    <location>
        <begin position="108"/>
        <end position="127"/>
    </location>
</feature>
<dbReference type="GO" id="GO:0006357">
    <property type="term" value="P:regulation of transcription by RNA polymerase II"/>
    <property type="evidence" value="ECO:0007669"/>
    <property type="project" value="TreeGrafter"/>
</dbReference>
<dbReference type="SUPFAM" id="SSF51197">
    <property type="entry name" value="Clavaminate synthase-like"/>
    <property type="match status" value="1"/>
</dbReference>
<dbReference type="InterPro" id="IPR003347">
    <property type="entry name" value="JmjC_dom"/>
</dbReference>
<feature type="region of interest" description="Disordered" evidence="4">
    <location>
        <begin position="226"/>
        <end position="287"/>
    </location>
</feature>
<keyword evidence="2" id="KW-0479">Metal-binding</keyword>
<feature type="region of interest" description="Disordered" evidence="4">
    <location>
        <begin position="944"/>
        <end position="1037"/>
    </location>
</feature>
<feature type="domain" description="JmjC" evidence="5">
    <location>
        <begin position="1063"/>
        <end position="1266"/>
    </location>
</feature>
<gene>
    <name evidence="6" type="ORF">LPJ64_003496</name>
</gene>
<evidence type="ECO:0000259" key="5">
    <source>
        <dbReference type="PROSITE" id="PS51184"/>
    </source>
</evidence>
<dbReference type="GO" id="GO:0000118">
    <property type="term" value="C:histone deacetylase complex"/>
    <property type="evidence" value="ECO:0007669"/>
    <property type="project" value="TreeGrafter"/>
</dbReference>
<feature type="compositionally biased region" description="Basic residues" evidence="4">
    <location>
        <begin position="1362"/>
        <end position="1375"/>
    </location>
</feature>
<feature type="region of interest" description="Disordered" evidence="4">
    <location>
        <begin position="1"/>
        <end position="79"/>
    </location>
</feature>
<keyword evidence="3" id="KW-0539">Nucleus</keyword>
<evidence type="ECO:0000256" key="4">
    <source>
        <dbReference type="SAM" id="MobiDB-lite"/>
    </source>
</evidence>
<feature type="compositionally biased region" description="Basic and acidic residues" evidence="4">
    <location>
        <begin position="1019"/>
        <end position="1037"/>
    </location>
</feature>
<feature type="compositionally biased region" description="Low complexity" evidence="4">
    <location>
        <begin position="31"/>
        <end position="41"/>
    </location>
</feature>
<accession>A0A9W8CIQ6</accession>
<name>A0A9W8CIQ6_9FUNG</name>
<evidence type="ECO:0000256" key="2">
    <source>
        <dbReference type="ARBA" id="ARBA00022723"/>
    </source>
</evidence>
<reference evidence="6" key="1">
    <citation type="submission" date="2022-07" db="EMBL/GenBank/DDBJ databases">
        <title>Phylogenomic reconstructions and comparative analyses of Kickxellomycotina fungi.</title>
        <authorList>
            <person name="Reynolds N.K."/>
            <person name="Stajich J.E."/>
            <person name="Barry K."/>
            <person name="Grigoriev I.V."/>
            <person name="Crous P."/>
            <person name="Smith M.E."/>
        </authorList>
    </citation>
    <scope>NUCLEOTIDE SEQUENCE</scope>
    <source>
        <strain evidence="6">NBRC 105413</strain>
    </source>
</reference>
<comment type="caution">
    <text evidence="6">The sequence shown here is derived from an EMBL/GenBank/DDBJ whole genome shotgun (WGS) entry which is preliminary data.</text>
</comment>
<dbReference type="Gene3D" id="2.60.120.650">
    <property type="entry name" value="Cupin"/>
    <property type="match status" value="1"/>
</dbReference>
<evidence type="ECO:0000256" key="1">
    <source>
        <dbReference type="ARBA" id="ARBA00004123"/>
    </source>
</evidence>
<feature type="region of interest" description="Disordered" evidence="4">
    <location>
        <begin position="1311"/>
        <end position="1383"/>
    </location>
</feature>
<dbReference type="SMART" id="SM00558">
    <property type="entry name" value="JmjC"/>
    <property type="match status" value="1"/>
</dbReference>
<sequence>MARTKAQIRASMLVETTDSSAESPIEDPEIATATTTATTTAENPDISDQPEHDSRPLDTYVPSKDDLSQAASSTQPKSEEPWYIDGMAILEDCVVYIDNTGLRLNSEDKSKNVDAAQSEQHGDTEDNDLLMRKRLSDLRVSIDSLHMNNMSFFNNDHTLKLESTRAGDEATDPVIAVHNIFQSENSEQQPIAVTNNGSEVDSDDIPLCQKLGLVISCERQELQVQQRVQPEEQEQPQDNEPCISDNEIQHKDTQCEPELEEADKNTKESDQAMDADSGVGERMEDDSSLTSLESVYDLCFSENTPSLQDSVSNAAVAFDSICANLSSAKELCSPSFEHIHIDANTYEPAHTITAPRAMNTRNQATFEFRKRDFCPPVNPAYLFNIQRKKFELWAKMDPDCESVTVDLIRQDANCARTNRFNQPQCRSCIKRTFGEKCRFKDIRFVMRIQIRLNDTEKKETTLYLLCPMLYSQLSKSPAIRFKTMPIYLPGRRVDPNDDSWTEFHILCQTVSTIKSLLRVELTIVRDTSISTLRGSHNGNITFNSKTGLVPYDDGFEEESEIDAFTEVHPLYGCSPLPCILRSMPRSGHQKCEKCNAPIFSAYFACCLCMTEICERCFVAWDDSDVKESYVLMSKAEAEGAGSGAGAGDENEHGAEKSAPLSYCKRLIQTEDNGISKRHETRHKKFQFVRLSHFSQGELEMMLCKANKIVGYCDHLDKKLPSGYSAISLCSDELCLRDPDQKIDYSWIYELLDAIDMDSEVIVNLGDADFADAPQLQLSEDRWVYPNESLGAGPSSSCSQYLEYMWDQKINILRSESRQPLKDWNLQPIYISYNGLSLREFARAWEENNVVVATGLFDDRDLHQWNPNVLLTTINMLPADVFEMGTKMRSSTSWPLEQFLQLFSENCAHLTASKRKKWSDCCDILLSACRRACLKPKQEDMCMSDQTTGNEDGGDGSGTKILNNSNASAKDKSKDKSKGKGKGKDDGKDESKDVGANADADSVTGTATGKPRSRWASSANKDKLANTKVGKQTEEKQDKTEATLFFKNALDSVMQKLPFSQYTSKTGSLNLVNRLPEQYARPSLDPELQLTYGVCGTGSRDNLRCEVADMVNVLVYASSKRDTEFLRLKGVKPVNAPRARPRKINAAANNKPKEESADDPDEPIVQWDIFPAEATEIIGASKRGNADNNAVYEQSMFLDTKDLQKLYRQYGDDARCFRVYQRVGDAVFVPAGCAYQRITLRNTISVQSRFLSPEHANIAHKISSVFSNKKYAFRRKDILPVMDILWWIWMGNSEDLDSIAAAFTAQPLSKGVKRSGSFSERSDKKSKAPAMPRSRKAAAANPKPNSSAKEKEKPEVSSDNKPKARSRAKARPRANSRAKPNSED</sequence>
<dbReference type="Proteomes" id="UP001145021">
    <property type="component" value="Unassembled WGS sequence"/>
</dbReference>
<feature type="compositionally biased region" description="Low complexity" evidence="4">
    <location>
        <begin position="1336"/>
        <end position="1346"/>
    </location>
</feature>
<dbReference type="PANTHER" id="PTHR12549:SF38">
    <property type="entry name" value="JMJC DOMAIN-CONTAINING HISTONE DEMETHYLASE 2, ISOFORM A"/>
    <property type="match status" value="1"/>
</dbReference>
<keyword evidence="7" id="KW-1185">Reference proteome</keyword>
<comment type="subcellular location">
    <subcellularLocation>
        <location evidence="1">Nucleus</location>
    </subcellularLocation>
</comment>
<dbReference type="GO" id="GO:0000785">
    <property type="term" value="C:chromatin"/>
    <property type="evidence" value="ECO:0007669"/>
    <property type="project" value="TreeGrafter"/>
</dbReference>
<proteinExistence type="predicted"/>
<dbReference type="EMBL" id="JANBOH010000137">
    <property type="protein sequence ID" value="KAJ1644873.1"/>
    <property type="molecule type" value="Genomic_DNA"/>
</dbReference>
<dbReference type="PROSITE" id="PS51184">
    <property type="entry name" value="JMJC"/>
    <property type="match status" value="1"/>
</dbReference>